<dbReference type="GO" id="GO:0022857">
    <property type="term" value="F:transmembrane transporter activity"/>
    <property type="evidence" value="ECO:0007669"/>
    <property type="project" value="InterPro"/>
</dbReference>
<feature type="transmembrane region" description="Helical" evidence="6">
    <location>
        <begin position="297"/>
        <end position="317"/>
    </location>
</feature>
<dbReference type="InterPro" id="IPR036259">
    <property type="entry name" value="MFS_trans_sf"/>
</dbReference>
<comment type="subcellular location">
    <subcellularLocation>
        <location evidence="1">Membrane</location>
        <topology evidence="1">Multi-pass membrane protein</topology>
    </subcellularLocation>
</comment>
<evidence type="ECO:0000256" key="4">
    <source>
        <dbReference type="ARBA" id="ARBA00022989"/>
    </source>
</evidence>
<feature type="transmembrane region" description="Helical" evidence="6">
    <location>
        <begin position="168"/>
        <end position="187"/>
    </location>
</feature>
<feature type="transmembrane region" description="Helical" evidence="6">
    <location>
        <begin position="227"/>
        <end position="246"/>
    </location>
</feature>
<feature type="transmembrane region" description="Helical" evidence="6">
    <location>
        <begin position="78"/>
        <end position="100"/>
    </location>
</feature>
<evidence type="ECO:0000256" key="1">
    <source>
        <dbReference type="ARBA" id="ARBA00004141"/>
    </source>
</evidence>
<dbReference type="Gene3D" id="1.20.1250.20">
    <property type="entry name" value="MFS general substrate transporter like domains"/>
    <property type="match status" value="2"/>
</dbReference>
<dbReference type="AlphaFoldDB" id="A0A146KHY1"/>
<feature type="domain" description="Major facilitator superfamily (MFS) profile" evidence="7">
    <location>
        <begin position="15"/>
        <end position="453"/>
    </location>
</feature>
<dbReference type="PROSITE" id="PS50850">
    <property type="entry name" value="MFS"/>
    <property type="match status" value="1"/>
</dbReference>
<sequence>KSTHLQPSNSKFLYMLPYVALGFMSSKFDETAMNLALIQIEQKLGIAKATAQWLNTIYYISTAAFAIPMGKVAERFGLINSGICFHLLVACISLGCFFINNFYGLLVMRFICGAFIGGQIAVRNTVLAKYPARAKAQKYIGFTMITNQVSSIVIPYAAGWLLELDFHWLFITTFSISLLASFSLIFFQQASQQTKKQKFDIFGATFLMLCIAGFCLMFTLISYEQYLFAGISFTVSFISLISFYFVEKKHVDPVLPLYLFKNPISDIFLLNVVSFSMAIGINWLVPQILMDSQRSGFVGSLQAVMALISAISLPFINKKVIGKYVVVGCYSVLSVAFLLGFALSQNTTAFIVLCVISSFFISSIVQQLYPMTLLSVSQQLAGKVAAFPTTSRTVGNSISLCIMSTITALIVEKNHNLEYEVALKKGAQVDFLFLLAACILGLIDCIFRIGCFRNEKGKFGYKESKIRELKQEEELLNVMKDIKTEETTKINQSQAVTIIQQKEELLNVM</sequence>
<dbReference type="PANTHER" id="PTHR42718:SF9">
    <property type="entry name" value="MAJOR FACILITATOR SUPERFAMILY MULTIDRUG TRANSPORTER MFSC"/>
    <property type="match status" value="1"/>
</dbReference>
<evidence type="ECO:0000256" key="6">
    <source>
        <dbReference type="SAM" id="Phobius"/>
    </source>
</evidence>
<feature type="transmembrane region" description="Helical" evidence="6">
    <location>
        <begin position="139"/>
        <end position="162"/>
    </location>
</feature>
<accession>A0A146KHY1</accession>
<dbReference type="PANTHER" id="PTHR42718">
    <property type="entry name" value="MAJOR FACILITATOR SUPERFAMILY MULTIDRUG TRANSPORTER MFSC"/>
    <property type="match status" value="1"/>
</dbReference>
<feature type="transmembrane region" description="Helical" evidence="6">
    <location>
        <begin position="267"/>
        <end position="285"/>
    </location>
</feature>
<evidence type="ECO:0000256" key="2">
    <source>
        <dbReference type="ARBA" id="ARBA00022448"/>
    </source>
</evidence>
<dbReference type="GO" id="GO:0016020">
    <property type="term" value="C:membrane"/>
    <property type="evidence" value="ECO:0007669"/>
    <property type="project" value="UniProtKB-SubCell"/>
</dbReference>
<proteinExistence type="predicted"/>
<feature type="transmembrane region" description="Helical" evidence="6">
    <location>
        <begin position="324"/>
        <end position="343"/>
    </location>
</feature>
<feature type="transmembrane region" description="Helical" evidence="6">
    <location>
        <begin position="199"/>
        <end position="221"/>
    </location>
</feature>
<keyword evidence="4 6" id="KW-1133">Transmembrane helix</keyword>
<feature type="transmembrane region" description="Helical" evidence="6">
    <location>
        <begin position="349"/>
        <end position="372"/>
    </location>
</feature>
<evidence type="ECO:0000313" key="8">
    <source>
        <dbReference type="EMBL" id="JAP96263.1"/>
    </source>
</evidence>
<protein>
    <submittedName>
        <fullName evidence="8">Major facilitator superfamily protein</fullName>
    </submittedName>
</protein>
<dbReference type="SUPFAM" id="SSF103473">
    <property type="entry name" value="MFS general substrate transporter"/>
    <property type="match status" value="1"/>
</dbReference>
<dbReference type="InterPro" id="IPR020846">
    <property type="entry name" value="MFS_dom"/>
</dbReference>
<reference evidence="8" key="1">
    <citation type="submission" date="2015-07" db="EMBL/GenBank/DDBJ databases">
        <title>Adaptation to a free-living lifestyle via gene acquisitions in the diplomonad Trepomonas sp. PC1.</title>
        <authorList>
            <person name="Xu F."/>
            <person name="Jerlstrom-Hultqvist J."/>
            <person name="Kolisko M."/>
            <person name="Simpson A.G.B."/>
            <person name="Roger A.J."/>
            <person name="Svard S.G."/>
            <person name="Andersson J.O."/>
        </authorList>
    </citation>
    <scope>NUCLEOTIDE SEQUENCE</scope>
    <source>
        <strain evidence="8">PC1</strain>
    </source>
</reference>
<feature type="transmembrane region" description="Helical" evidence="6">
    <location>
        <begin position="393"/>
        <end position="411"/>
    </location>
</feature>
<dbReference type="EMBL" id="GDID01000343">
    <property type="protein sequence ID" value="JAP96263.1"/>
    <property type="molecule type" value="Transcribed_RNA"/>
</dbReference>
<evidence type="ECO:0000259" key="7">
    <source>
        <dbReference type="PROSITE" id="PS50850"/>
    </source>
</evidence>
<feature type="non-terminal residue" evidence="8">
    <location>
        <position position="509"/>
    </location>
</feature>
<feature type="transmembrane region" description="Helical" evidence="6">
    <location>
        <begin position="106"/>
        <end position="127"/>
    </location>
</feature>
<keyword evidence="2" id="KW-0813">Transport</keyword>
<dbReference type="InterPro" id="IPR011701">
    <property type="entry name" value="MFS"/>
</dbReference>
<evidence type="ECO:0000256" key="5">
    <source>
        <dbReference type="ARBA" id="ARBA00023136"/>
    </source>
</evidence>
<dbReference type="Pfam" id="PF07690">
    <property type="entry name" value="MFS_1"/>
    <property type="match status" value="1"/>
</dbReference>
<gene>
    <name evidence="8" type="ORF">TPC1_10457</name>
</gene>
<evidence type="ECO:0000256" key="3">
    <source>
        <dbReference type="ARBA" id="ARBA00022692"/>
    </source>
</evidence>
<keyword evidence="5 6" id="KW-0472">Membrane</keyword>
<name>A0A146KHY1_9EUKA</name>
<keyword evidence="3 6" id="KW-0812">Transmembrane</keyword>
<organism evidence="8">
    <name type="scientific">Trepomonas sp. PC1</name>
    <dbReference type="NCBI Taxonomy" id="1076344"/>
    <lineage>
        <taxon>Eukaryota</taxon>
        <taxon>Metamonada</taxon>
        <taxon>Diplomonadida</taxon>
        <taxon>Hexamitidae</taxon>
        <taxon>Hexamitinae</taxon>
        <taxon>Trepomonas</taxon>
    </lineage>
</organism>
<feature type="transmembrane region" description="Helical" evidence="6">
    <location>
        <begin position="431"/>
        <end position="452"/>
    </location>
</feature>
<feature type="non-terminal residue" evidence="8">
    <location>
        <position position="1"/>
    </location>
</feature>